<dbReference type="PROSITE" id="PS50853">
    <property type="entry name" value="FN3"/>
    <property type="match status" value="1"/>
</dbReference>
<gene>
    <name evidence="3" type="ORF">PPG34_04520</name>
</gene>
<dbReference type="PANTHER" id="PTHR43784:SF2">
    <property type="entry name" value="GDSL-LIKE LIPASE_ACYLHYDROLASE, PUTATIVE (AFU_ORTHOLOGUE AFUA_2G00820)-RELATED"/>
    <property type="match status" value="1"/>
</dbReference>
<dbReference type="Pfam" id="PF18998">
    <property type="entry name" value="Flg_new_2"/>
    <property type="match status" value="3"/>
</dbReference>
<evidence type="ECO:0000313" key="3">
    <source>
        <dbReference type="EMBL" id="MDT7041602.1"/>
    </source>
</evidence>
<dbReference type="Proteomes" id="UP001250932">
    <property type="component" value="Unassembled WGS sequence"/>
</dbReference>
<keyword evidence="1" id="KW-0472">Membrane</keyword>
<evidence type="ECO:0000259" key="2">
    <source>
        <dbReference type="PROSITE" id="PS50853"/>
    </source>
</evidence>
<dbReference type="InterPro" id="IPR053140">
    <property type="entry name" value="GDSL_Rv0518-like"/>
</dbReference>
<evidence type="ECO:0000313" key="4">
    <source>
        <dbReference type="Proteomes" id="UP001250932"/>
    </source>
</evidence>
<sequence length="1469" mass="151230">MKSVQSLIRITTFPIIPFLLLTNFSLLLAPQTTSGTTSETGTLSWSPNPEPDLAGYEIFFGDQPGVYNHPNSPISVGNVTNYTFPTGTLLPGITYSFALKAKDDSNNMSGLSQEITGGLPPVITFPTISITSPVNGSTISGIVLVSANASDVSGINHVQFFLDGSPLGAPDTSAPFAINWNTSGLVGTHTLAARARNNTGQETTTPAILVTLGGPTGSPEIAWEATHQNTGASWTNSSWHDRSFRVLLDGAAITRSGTTVQLTLHGRSSGNYTLQRVSLVRRDGTSLDGVDSSFTHVTFGSSWNAGVTVPAGDSITSDPIAFDLLAGQDVFLSFWVPAGSPTVYFPGGSQTTAWTITGNDITSTIDWEGHTISESNSNVYVADTLEVLATNGPTPLPLTVTLAGTGAGTVTSQDSTLSCPGGCSQNYPAGTTVTLTAQAAAGSSFQGWSGAGCSGTGSCLVTLQQATVVSANFVTVSPPPDSTPPTVAIMNPAPGGLVSGIVSIAATASDNIGVAGVRFYVNNSPLGNEDTQAPYTINWDTTGLAPNTYELKALARDVAGNESLSGIVPVTLGGPTGSPEIAWEATHQNTGASWTNSSWHDRSFRVLLDGAAITRSGTTVQLTLHGRSSGNYTLQRVSLVRRDGTSLDGVDSSFTHVTFGSSWNAGVTVPAGDSITSDPIAFDLLAGQDVFLSFWVPAGSPTVYFPGGSQTTAWTITGNDITSTIDWEGHTISESNSNVYVADTLEVLATNGPTPLPLTVTLAGTGAGTVTSQDSTLSCPGGCSQNYPAGTTVTLTAQAAAGSSFQGWSGAGCSGTGSCLVTLQQATVVSANFVTVSPPPDSTPPTVAIMNPAPGGLVSGIVSIAATASDNIGVAGVRFYVNNSPLGNEDTQAPYTINWDTTGLAPNTYELKALARDVAGNESLSGIVPVTLGGPTGSPEIAWEATHQNTGASWTNSSWHDRSFRVLLDGAAITRSGTTVQLTLHGRSSGNYTLQRVSLVRRDGTSLDGVDSSFTHVTFGSSWNAGVTVPAGDSITSDPIAFDLLAGQDVFLSFWVPAGSPTVYFPGGSQTTAWTITGNDITSTIDWEGHTISESNSNVYVADTLEVLATNGPTPLPLTVTLAGTGAGTVTSQDSTLSCPGGCSQNYPAGTTVTLTAQAAAGSSFQGWSGAGCSGTGSCLVTLQQATVVSANFVTVSPPPDSTPPTVAIMNPAPGGLVSGIVSIAATASDNIGVAGVRFYVNNSPLGNEDTQAPYTINWDTTGLAPNTYELKALARDVAGNESLSGIVPVTLGGPTGSPEIAWEATHQNTGASWTNSSWHDRSFRVLLDGAAITRSGTTVQLTLHGRSSGNYTLQRVSLVRRDGTSLDGVDSSFTHVTFGSSWNAGVTVPAGDSITSDPIAFDLLAGQDVFLSFWVPAGSPTVYFPGGSQTTAWTITGNDITSTIDWEGHTISESNSNVYVADTLEVLP</sequence>
<organism evidence="3 4">
    <name type="scientific">Candidatus Nitronereus thalassa</name>
    <dbReference type="NCBI Taxonomy" id="3020898"/>
    <lineage>
        <taxon>Bacteria</taxon>
        <taxon>Pseudomonadati</taxon>
        <taxon>Nitrospirota</taxon>
        <taxon>Nitrospiria</taxon>
        <taxon>Nitrospirales</taxon>
        <taxon>Nitrospiraceae</taxon>
        <taxon>Candidatus Nitronereus</taxon>
    </lineage>
</organism>
<reference evidence="3 4" key="1">
    <citation type="journal article" date="2023" name="ISME J.">
        <title>Cultivation and genomic characterization of novel and ubiquitous marine nitrite-oxidizing bacteria from the Nitrospirales.</title>
        <authorList>
            <person name="Mueller A.J."/>
            <person name="Daebeler A."/>
            <person name="Herbold C.W."/>
            <person name="Kirkegaard R.H."/>
            <person name="Daims H."/>
        </authorList>
    </citation>
    <scope>NUCLEOTIDE SEQUENCE [LARGE SCALE GENOMIC DNA]</scope>
    <source>
        <strain evidence="3 4">EB</strain>
    </source>
</reference>
<dbReference type="RefSeq" id="WP_313831951.1">
    <property type="nucleotide sequence ID" value="NZ_JAQOUE010000001.1"/>
</dbReference>
<dbReference type="EMBL" id="JAQOUE010000001">
    <property type="protein sequence ID" value="MDT7041602.1"/>
    <property type="molecule type" value="Genomic_DNA"/>
</dbReference>
<feature type="domain" description="Fibronectin type-III" evidence="2">
    <location>
        <begin position="26"/>
        <end position="122"/>
    </location>
</feature>
<evidence type="ECO:0000256" key="1">
    <source>
        <dbReference type="SAM" id="Phobius"/>
    </source>
</evidence>
<keyword evidence="4" id="KW-1185">Reference proteome</keyword>
<feature type="transmembrane region" description="Helical" evidence="1">
    <location>
        <begin position="7"/>
        <end position="29"/>
    </location>
</feature>
<dbReference type="Pfam" id="PF17957">
    <property type="entry name" value="Big_7"/>
    <property type="match status" value="4"/>
</dbReference>
<dbReference type="PANTHER" id="PTHR43784">
    <property type="entry name" value="GDSL-LIKE LIPASE/ACYLHYDROLASE, PUTATIVE (AFU_ORTHOLOGUE AFUA_2G00820)-RELATED"/>
    <property type="match status" value="1"/>
</dbReference>
<dbReference type="Gene3D" id="2.60.40.10">
    <property type="entry name" value="Immunoglobulins"/>
    <property type="match status" value="5"/>
</dbReference>
<name>A0ABU3K5G5_9BACT</name>
<dbReference type="SUPFAM" id="SSF49265">
    <property type="entry name" value="Fibronectin type III"/>
    <property type="match status" value="1"/>
</dbReference>
<keyword evidence="1" id="KW-0812">Transmembrane</keyword>
<dbReference type="InterPro" id="IPR003961">
    <property type="entry name" value="FN3_dom"/>
</dbReference>
<keyword evidence="1" id="KW-1133">Transmembrane helix</keyword>
<proteinExistence type="predicted"/>
<dbReference type="InterPro" id="IPR044060">
    <property type="entry name" value="Bacterial_rp_domain"/>
</dbReference>
<comment type="caution">
    <text evidence="3">The sequence shown here is derived from an EMBL/GenBank/DDBJ whole genome shotgun (WGS) entry which is preliminary data.</text>
</comment>
<accession>A0ABU3K5G5</accession>
<dbReference type="InterPro" id="IPR013783">
    <property type="entry name" value="Ig-like_fold"/>
</dbReference>
<protein>
    <submittedName>
        <fullName evidence="3">Ig-like domain-containing protein</fullName>
    </submittedName>
</protein>
<dbReference type="InterPro" id="IPR036116">
    <property type="entry name" value="FN3_sf"/>
</dbReference>